<evidence type="ECO:0000256" key="5">
    <source>
        <dbReference type="ARBA" id="ARBA00023136"/>
    </source>
</evidence>
<name>A0A6A6B145_9PEZI</name>
<protein>
    <recommendedName>
        <fullName evidence="7">Major facilitator superfamily (MFS) profile domain-containing protein</fullName>
    </recommendedName>
</protein>
<feature type="transmembrane region" description="Helical" evidence="6">
    <location>
        <begin position="139"/>
        <end position="163"/>
    </location>
</feature>
<dbReference type="InterPro" id="IPR036259">
    <property type="entry name" value="MFS_trans_sf"/>
</dbReference>
<keyword evidence="3 6" id="KW-0812">Transmembrane</keyword>
<keyword evidence="4 6" id="KW-1133">Transmembrane helix</keyword>
<keyword evidence="9" id="KW-1185">Reference proteome</keyword>
<dbReference type="PANTHER" id="PTHR23504">
    <property type="entry name" value="MAJOR FACILITATOR SUPERFAMILY DOMAIN-CONTAINING PROTEIN 10"/>
    <property type="match status" value="1"/>
</dbReference>
<dbReference type="InterPro" id="IPR011701">
    <property type="entry name" value="MFS"/>
</dbReference>
<feature type="transmembrane region" description="Helical" evidence="6">
    <location>
        <begin position="487"/>
        <end position="506"/>
    </location>
</feature>
<feature type="domain" description="Major facilitator superfamily (MFS) profile" evidence="7">
    <location>
        <begin position="8"/>
        <end position="511"/>
    </location>
</feature>
<evidence type="ECO:0000313" key="9">
    <source>
        <dbReference type="Proteomes" id="UP000799438"/>
    </source>
</evidence>
<evidence type="ECO:0000256" key="2">
    <source>
        <dbReference type="ARBA" id="ARBA00022448"/>
    </source>
</evidence>
<keyword evidence="5 6" id="KW-0472">Membrane</keyword>
<comment type="subcellular location">
    <subcellularLocation>
        <location evidence="1">Membrane</location>
        <topology evidence="1">Multi-pass membrane protein</topology>
    </subcellularLocation>
</comment>
<dbReference type="SUPFAM" id="SSF103473">
    <property type="entry name" value="MFS general substrate transporter"/>
    <property type="match status" value="1"/>
</dbReference>
<dbReference type="GeneID" id="54303363"/>
<dbReference type="InterPro" id="IPR020846">
    <property type="entry name" value="MFS_dom"/>
</dbReference>
<dbReference type="GO" id="GO:0016020">
    <property type="term" value="C:membrane"/>
    <property type="evidence" value="ECO:0007669"/>
    <property type="project" value="UniProtKB-SubCell"/>
</dbReference>
<evidence type="ECO:0000256" key="1">
    <source>
        <dbReference type="ARBA" id="ARBA00004141"/>
    </source>
</evidence>
<dbReference type="PROSITE" id="PS50850">
    <property type="entry name" value="MFS"/>
    <property type="match status" value="1"/>
</dbReference>
<dbReference type="PANTHER" id="PTHR23504:SF6">
    <property type="entry name" value="MULTIDRUG TRANSPORTER, PUTATIVE (AFU_ORTHOLOGUE AFUA_4G08740)-RELATED"/>
    <property type="match status" value="1"/>
</dbReference>
<keyword evidence="2" id="KW-0813">Transport</keyword>
<dbReference type="OrthoDB" id="10262656at2759"/>
<dbReference type="AlphaFoldDB" id="A0A6A6B145"/>
<reference evidence="8" key="1">
    <citation type="journal article" date="2020" name="Stud. Mycol.">
        <title>101 Dothideomycetes genomes: a test case for predicting lifestyles and emergence of pathogens.</title>
        <authorList>
            <person name="Haridas S."/>
            <person name="Albert R."/>
            <person name="Binder M."/>
            <person name="Bloem J."/>
            <person name="Labutti K."/>
            <person name="Salamov A."/>
            <person name="Andreopoulos B."/>
            <person name="Baker S."/>
            <person name="Barry K."/>
            <person name="Bills G."/>
            <person name="Bluhm B."/>
            <person name="Cannon C."/>
            <person name="Castanera R."/>
            <person name="Culley D."/>
            <person name="Daum C."/>
            <person name="Ezra D."/>
            <person name="Gonzalez J."/>
            <person name="Henrissat B."/>
            <person name="Kuo A."/>
            <person name="Liang C."/>
            <person name="Lipzen A."/>
            <person name="Lutzoni F."/>
            <person name="Magnuson J."/>
            <person name="Mondo S."/>
            <person name="Nolan M."/>
            <person name="Ohm R."/>
            <person name="Pangilinan J."/>
            <person name="Park H.-J."/>
            <person name="Ramirez L."/>
            <person name="Alfaro M."/>
            <person name="Sun H."/>
            <person name="Tritt A."/>
            <person name="Yoshinaga Y."/>
            <person name="Zwiers L.-H."/>
            <person name="Turgeon B."/>
            <person name="Goodwin S."/>
            <person name="Spatafora J."/>
            <person name="Crous P."/>
            <person name="Grigoriev I."/>
        </authorList>
    </citation>
    <scope>NUCLEOTIDE SEQUENCE</scope>
    <source>
        <strain evidence="8">CBS 121167</strain>
    </source>
</reference>
<feature type="transmembrane region" description="Helical" evidence="6">
    <location>
        <begin position="381"/>
        <end position="401"/>
    </location>
</feature>
<feature type="transmembrane region" description="Helical" evidence="6">
    <location>
        <begin position="106"/>
        <end position="127"/>
    </location>
</feature>
<feature type="transmembrane region" description="Helical" evidence="6">
    <location>
        <begin position="81"/>
        <end position="100"/>
    </location>
</feature>
<dbReference type="GO" id="GO:0022857">
    <property type="term" value="F:transmembrane transporter activity"/>
    <property type="evidence" value="ECO:0007669"/>
    <property type="project" value="InterPro"/>
</dbReference>
<evidence type="ECO:0000256" key="4">
    <source>
        <dbReference type="ARBA" id="ARBA00022989"/>
    </source>
</evidence>
<evidence type="ECO:0000313" key="8">
    <source>
        <dbReference type="EMBL" id="KAF2136451.1"/>
    </source>
</evidence>
<feature type="transmembrane region" description="Helical" evidence="6">
    <location>
        <begin position="347"/>
        <end position="369"/>
    </location>
</feature>
<feature type="transmembrane region" description="Helical" evidence="6">
    <location>
        <begin position="287"/>
        <end position="311"/>
    </location>
</feature>
<dbReference type="RefSeq" id="XP_033392169.1">
    <property type="nucleotide sequence ID" value="XM_033545857.1"/>
</dbReference>
<accession>A0A6A6B145</accession>
<dbReference type="Gene3D" id="1.20.1250.20">
    <property type="entry name" value="MFS general substrate transporter like domains"/>
    <property type="match status" value="1"/>
</dbReference>
<sequence length="525" mass="56490">MSLPRKDQLIILALARLSEPLTQTSLQAYMFYQLRSFDPTLSDSVISFQAGTLQGAFTATQFVTAMLWGRAADSEWVGRKRVVLIGLLGTTISVIGFGFSRSFATAITFRCLGGVLNGNVGVMRTLISEIIKEKKFQSRAFLLLPMMFNIGVIIGPILGGLLADPVKSYPNLFGEESLLGGKGGVAWMVKWPYALPNLINAGFLICSSLAIIFGLEETLDALQDRSDYGLKMRPHQEYVALREDDADISSTEIEMQMTPVNSTFADKPTKTAGRQKLPLRLIWTRNLLLTFLAHGLMSMHIGTLNSLWFVFLSTPRFDPEHPSPPEHAAQKLPIKFTGGLGLPPARIGIALAILGAIGIILQLFLYPWLSTKLGTARSYRMALSLFPVAYAIMPFLAVIPSTRPAPGPVAGPLVWMGVAGVLFVVVLGRTFALPASTILVNNCCPHPSVLGTVHGLGQSVSSGARTIGPMVGGWAFGVGLRLGVVGLAWWGLACIAVLGVVAGAFVREGTGHEIVLPGDDTDDEE</sequence>
<dbReference type="Proteomes" id="UP000799438">
    <property type="component" value="Unassembled WGS sequence"/>
</dbReference>
<feature type="transmembrane region" description="Helical" evidence="6">
    <location>
        <begin position="198"/>
        <end position="215"/>
    </location>
</feature>
<organism evidence="8 9">
    <name type="scientific">Aplosporella prunicola CBS 121167</name>
    <dbReference type="NCBI Taxonomy" id="1176127"/>
    <lineage>
        <taxon>Eukaryota</taxon>
        <taxon>Fungi</taxon>
        <taxon>Dikarya</taxon>
        <taxon>Ascomycota</taxon>
        <taxon>Pezizomycotina</taxon>
        <taxon>Dothideomycetes</taxon>
        <taxon>Dothideomycetes incertae sedis</taxon>
        <taxon>Botryosphaeriales</taxon>
        <taxon>Aplosporellaceae</taxon>
        <taxon>Aplosporella</taxon>
    </lineage>
</organism>
<evidence type="ECO:0000256" key="3">
    <source>
        <dbReference type="ARBA" id="ARBA00022692"/>
    </source>
</evidence>
<dbReference type="Pfam" id="PF07690">
    <property type="entry name" value="MFS_1"/>
    <property type="match status" value="1"/>
</dbReference>
<dbReference type="EMBL" id="ML995520">
    <property type="protein sequence ID" value="KAF2136451.1"/>
    <property type="molecule type" value="Genomic_DNA"/>
</dbReference>
<gene>
    <name evidence="8" type="ORF">K452DRAFT_353917</name>
</gene>
<proteinExistence type="predicted"/>
<feature type="transmembrane region" description="Helical" evidence="6">
    <location>
        <begin position="413"/>
        <end position="432"/>
    </location>
</feature>
<evidence type="ECO:0000259" key="7">
    <source>
        <dbReference type="PROSITE" id="PS50850"/>
    </source>
</evidence>
<evidence type="ECO:0000256" key="6">
    <source>
        <dbReference type="SAM" id="Phobius"/>
    </source>
</evidence>